<dbReference type="InterPro" id="IPR021247">
    <property type="entry name" value="DUF2785"/>
</dbReference>
<dbReference type="OrthoDB" id="7619731at2"/>
<evidence type="ECO:0000313" key="1">
    <source>
        <dbReference type="EMBL" id="SUN76165.1"/>
    </source>
</evidence>
<dbReference type="STRING" id="1123307.GCA_000380065_01771"/>
<sequence>MKEELLHKLSSKSAPYTMDELAWLLEHIGDPDPEVRDELVYQSLTKGIIEAYFTIDQLRFLMAESRKRELLRARSVLTRSFTCLLYSNLLEVDGDVTTPFVGFLEADDRNFLFAAAISYLVDEKDWVGYDAKNGWIHAHAHGADFLVAAVVHPDFPTEKWTSIMTILKETFLNLPLRPTNGEEWRLARVLYLPIYQKRLEQELVVTWLASLNFPLVTPLDYQRYETFCSFLLDIYLQVNKENQLSKSLKIGIENFIQY</sequence>
<dbReference type="Pfam" id="PF10978">
    <property type="entry name" value="DUF2785"/>
    <property type="match status" value="1"/>
</dbReference>
<dbReference type="Proteomes" id="UP000254634">
    <property type="component" value="Unassembled WGS sequence"/>
</dbReference>
<keyword evidence="2" id="KW-1185">Reference proteome</keyword>
<evidence type="ECO:0000313" key="2">
    <source>
        <dbReference type="Proteomes" id="UP000254634"/>
    </source>
</evidence>
<dbReference type="RefSeq" id="WP_018372486.1">
    <property type="nucleotide sequence ID" value="NZ_UHFR01000005.1"/>
</dbReference>
<name>A0A380KWY7_9STRE</name>
<dbReference type="EMBL" id="UHFR01000005">
    <property type="protein sequence ID" value="SUN76165.1"/>
    <property type="molecule type" value="Genomic_DNA"/>
</dbReference>
<organism evidence="1 2">
    <name type="scientific">Streptococcus massiliensis</name>
    <dbReference type="NCBI Taxonomy" id="313439"/>
    <lineage>
        <taxon>Bacteria</taxon>
        <taxon>Bacillati</taxon>
        <taxon>Bacillota</taxon>
        <taxon>Bacilli</taxon>
        <taxon>Lactobacillales</taxon>
        <taxon>Streptococcaceae</taxon>
        <taxon>Streptococcus</taxon>
    </lineage>
</organism>
<protein>
    <submittedName>
        <fullName evidence="1">Aquaporin Z</fullName>
    </submittedName>
</protein>
<accession>A0A380KWY7</accession>
<gene>
    <name evidence="1" type="primary">aqpZ</name>
    <name evidence="1" type="ORF">NCTC13765_00626</name>
</gene>
<dbReference type="AlphaFoldDB" id="A0A380KWY7"/>
<proteinExistence type="predicted"/>
<reference evidence="1" key="1">
    <citation type="submission" date="2018-06" db="EMBL/GenBank/DDBJ databases">
        <authorList>
            <consortium name="Pathogen Informatics"/>
            <person name="Doyle S."/>
        </authorList>
    </citation>
    <scope>NUCLEOTIDE SEQUENCE [LARGE SCALE GENOMIC DNA]</scope>
    <source>
        <strain evidence="1">NCTC13765</strain>
    </source>
</reference>